<evidence type="ECO:0000256" key="6">
    <source>
        <dbReference type="ARBA" id="ARBA00022679"/>
    </source>
</evidence>
<comment type="catalytic activity">
    <reaction evidence="12">
        <text>L-seryl-[protein] + ATP = O-phospho-L-seryl-[protein] + ADP + H(+)</text>
        <dbReference type="Rhea" id="RHEA:17989"/>
        <dbReference type="Rhea" id="RHEA-COMP:9863"/>
        <dbReference type="Rhea" id="RHEA-COMP:11604"/>
        <dbReference type="ChEBI" id="CHEBI:15378"/>
        <dbReference type="ChEBI" id="CHEBI:29999"/>
        <dbReference type="ChEBI" id="CHEBI:30616"/>
        <dbReference type="ChEBI" id="CHEBI:83421"/>
        <dbReference type="ChEBI" id="CHEBI:456216"/>
        <dbReference type="EC" id="2.7.11.1"/>
    </reaction>
</comment>
<sequence length="519" mass="57807">MCYIFRKDKFPVQASIFTSEKDTSCNSGTNLISLRTSVLATKVTIDSTLNPSTGKSFYLSFKKAASLFRNQNGNTHGTIIQFSYSELENATKKFSNSNLIGVGGSSHVYRGQLRSGITVAIKRLKTRGGPDAESLFLTEIELLSRLHHCHVVPLLGYCSESLRKNAERLLVFEYMPNGNLRENLDGGSGRDMDWVTRVAIAIGAARGLEYLHEAAAPRILHSDVKSTNILLDDNWSAKITDLGMAQYLRADGLPSYSNSPAKMQGTFGYFAPEYAIVGKASLKSDVFSFGVVLLELISGRQPIYKSTSKGEESLVIWATPRLQDSRRVTTELPDPCLNGNFPEEEMQIMAYLAKECLLLDPDDRPSMSEVVQILSTIAPEKSRRRNLPVYLYQRSSPNWMRAESYLLRPNNQLEKRPVPSSVQSAQCSLQLSGPIDTEEIRPAQSSKELSSSSSLPEDVDSIPCVRNNTKEAHTISAEYIERLMLLTSNSRSWHASDDERVDLTEPRFESFCMANTKIP</sequence>
<dbReference type="OrthoDB" id="1890790at2759"/>
<feature type="region of interest" description="Disordered" evidence="14">
    <location>
        <begin position="433"/>
        <end position="462"/>
    </location>
</feature>
<dbReference type="Gene3D" id="3.30.200.20">
    <property type="entry name" value="Phosphorylase Kinase, domain 1"/>
    <property type="match status" value="1"/>
</dbReference>
<evidence type="ECO:0000256" key="1">
    <source>
        <dbReference type="ARBA" id="ARBA00004236"/>
    </source>
</evidence>
<dbReference type="AlphaFoldDB" id="A0A6A1WLR8"/>
<evidence type="ECO:0000256" key="5">
    <source>
        <dbReference type="ARBA" id="ARBA00022553"/>
    </source>
</evidence>
<reference evidence="16 17" key="1">
    <citation type="journal article" date="2019" name="Plant Biotechnol. J.">
        <title>The red bayberry genome and genetic basis of sex determination.</title>
        <authorList>
            <person name="Jia H.M."/>
            <person name="Jia H.J."/>
            <person name="Cai Q.L."/>
            <person name="Wang Y."/>
            <person name="Zhao H.B."/>
            <person name="Yang W.F."/>
            <person name="Wang G.Y."/>
            <person name="Li Y.H."/>
            <person name="Zhan D.L."/>
            <person name="Shen Y.T."/>
            <person name="Niu Q.F."/>
            <person name="Chang L."/>
            <person name="Qiu J."/>
            <person name="Zhao L."/>
            <person name="Xie H.B."/>
            <person name="Fu W.Y."/>
            <person name="Jin J."/>
            <person name="Li X.W."/>
            <person name="Jiao Y."/>
            <person name="Zhou C.C."/>
            <person name="Tu T."/>
            <person name="Chai C.Y."/>
            <person name="Gao J.L."/>
            <person name="Fan L.J."/>
            <person name="van de Weg E."/>
            <person name="Wang J.Y."/>
            <person name="Gao Z.S."/>
        </authorList>
    </citation>
    <scope>NUCLEOTIDE SEQUENCE [LARGE SCALE GENOMIC DNA]</scope>
    <source>
        <tissue evidence="16">Leaves</tissue>
    </source>
</reference>
<evidence type="ECO:0000259" key="15">
    <source>
        <dbReference type="PROSITE" id="PS50011"/>
    </source>
</evidence>
<dbReference type="GO" id="GO:0004674">
    <property type="term" value="F:protein serine/threonine kinase activity"/>
    <property type="evidence" value="ECO:0007669"/>
    <property type="project" value="UniProtKB-KW"/>
</dbReference>
<evidence type="ECO:0000256" key="13">
    <source>
        <dbReference type="PROSITE-ProRule" id="PRU10141"/>
    </source>
</evidence>
<comment type="caution">
    <text evidence="16">The sequence shown here is derived from an EMBL/GenBank/DDBJ whole genome shotgun (WGS) entry which is preliminary data.</text>
</comment>
<evidence type="ECO:0000313" key="16">
    <source>
        <dbReference type="EMBL" id="KAB1226212.1"/>
    </source>
</evidence>
<keyword evidence="5" id="KW-0597">Phosphoprotein</keyword>
<proteinExistence type="predicted"/>
<comment type="subcellular location">
    <subcellularLocation>
        <location evidence="1">Cell membrane</location>
    </subcellularLocation>
</comment>
<dbReference type="GO" id="GO:0005524">
    <property type="term" value="F:ATP binding"/>
    <property type="evidence" value="ECO:0007669"/>
    <property type="project" value="UniProtKB-UniRule"/>
</dbReference>
<keyword evidence="4" id="KW-0723">Serine/threonine-protein kinase</keyword>
<evidence type="ECO:0000256" key="14">
    <source>
        <dbReference type="SAM" id="MobiDB-lite"/>
    </source>
</evidence>
<feature type="domain" description="Protein kinase" evidence="15">
    <location>
        <begin position="94"/>
        <end position="377"/>
    </location>
</feature>
<dbReference type="PANTHER" id="PTHR47989">
    <property type="entry name" value="OS01G0750732 PROTEIN"/>
    <property type="match status" value="1"/>
</dbReference>
<feature type="binding site" evidence="13">
    <location>
        <position position="122"/>
    </location>
    <ligand>
        <name>ATP</name>
        <dbReference type="ChEBI" id="CHEBI:30616"/>
    </ligand>
</feature>
<accession>A0A6A1WLR8</accession>
<keyword evidence="8 16" id="KW-0418">Kinase</keyword>
<dbReference type="PROSITE" id="PS50011">
    <property type="entry name" value="PROTEIN_KINASE_DOM"/>
    <property type="match status" value="1"/>
</dbReference>
<evidence type="ECO:0000256" key="2">
    <source>
        <dbReference type="ARBA" id="ARBA00012513"/>
    </source>
</evidence>
<dbReference type="InterPro" id="IPR008271">
    <property type="entry name" value="Ser/Thr_kinase_AS"/>
</dbReference>
<dbReference type="FunFam" id="1.10.510.10:FF:000395">
    <property type="entry name" value="receptor-like serine/threonine-protein kinase NCRK"/>
    <property type="match status" value="1"/>
</dbReference>
<dbReference type="InterPro" id="IPR017441">
    <property type="entry name" value="Protein_kinase_ATP_BS"/>
</dbReference>
<evidence type="ECO:0000256" key="9">
    <source>
        <dbReference type="ARBA" id="ARBA00022840"/>
    </source>
</evidence>
<keyword evidence="16" id="KW-0675">Receptor</keyword>
<evidence type="ECO:0000313" key="17">
    <source>
        <dbReference type="Proteomes" id="UP000516437"/>
    </source>
</evidence>
<dbReference type="GO" id="GO:0005886">
    <property type="term" value="C:plasma membrane"/>
    <property type="evidence" value="ECO:0007669"/>
    <property type="project" value="UniProtKB-SubCell"/>
</dbReference>
<dbReference type="CDD" id="cd14066">
    <property type="entry name" value="STKc_IRAK"/>
    <property type="match status" value="1"/>
</dbReference>
<evidence type="ECO:0000256" key="4">
    <source>
        <dbReference type="ARBA" id="ARBA00022527"/>
    </source>
</evidence>
<evidence type="ECO:0000256" key="3">
    <source>
        <dbReference type="ARBA" id="ARBA00022475"/>
    </source>
</evidence>
<keyword evidence="3" id="KW-1003">Cell membrane</keyword>
<dbReference type="SUPFAM" id="SSF56112">
    <property type="entry name" value="Protein kinase-like (PK-like)"/>
    <property type="match status" value="1"/>
</dbReference>
<dbReference type="PROSITE" id="PS00108">
    <property type="entry name" value="PROTEIN_KINASE_ST"/>
    <property type="match status" value="1"/>
</dbReference>
<evidence type="ECO:0000256" key="8">
    <source>
        <dbReference type="ARBA" id="ARBA00022777"/>
    </source>
</evidence>
<evidence type="ECO:0000256" key="11">
    <source>
        <dbReference type="ARBA" id="ARBA00047899"/>
    </source>
</evidence>
<dbReference type="InterPro" id="IPR011009">
    <property type="entry name" value="Kinase-like_dom_sf"/>
</dbReference>
<evidence type="ECO:0000256" key="7">
    <source>
        <dbReference type="ARBA" id="ARBA00022741"/>
    </source>
</evidence>
<dbReference type="PANTHER" id="PTHR47989:SF23">
    <property type="entry name" value="RECEPTOR-LIKE SERINE_THREONINE-PROTEIN KINASE NCRK ISOFORM X1"/>
    <property type="match status" value="1"/>
</dbReference>
<name>A0A6A1WLR8_9ROSI</name>
<dbReference type="EC" id="2.7.11.1" evidence="2"/>
<feature type="compositionally biased region" description="Low complexity" evidence="14">
    <location>
        <begin position="445"/>
        <end position="456"/>
    </location>
</feature>
<gene>
    <name evidence="16" type="ORF">CJ030_MR1G023585</name>
</gene>
<evidence type="ECO:0000256" key="10">
    <source>
        <dbReference type="ARBA" id="ARBA00023136"/>
    </source>
</evidence>
<dbReference type="Proteomes" id="UP000516437">
    <property type="component" value="Chromosome 1"/>
</dbReference>
<dbReference type="EMBL" id="RXIC02000019">
    <property type="protein sequence ID" value="KAB1226212.1"/>
    <property type="molecule type" value="Genomic_DNA"/>
</dbReference>
<dbReference type="PROSITE" id="PS00107">
    <property type="entry name" value="PROTEIN_KINASE_ATP"/>
    <property type="match status" value="1"/>
</dbReference>
<keyword evidence="9 13" id="KW-0067">ATP-binding</keyword>
<dbReference type="Pfam" id="PF00069">
    <property type="entry name" value="Pkinase"/>
    <property type="match status" value="1"/>
</dbReference>
<protein>
    <recommendedName>
        <fullName evidence="2">non-specific serine/threonine protein kinase</fullName>
        <ecNumber evidence="2">2.7.11.1</ecNumber>
    </recommendedName>
</protein>
<keyword evidence="7 13" id="KW-0547">Nucleotide-binding</keyword>
<dbReference type="SMART" id="SM00220">
    <property type="entry name" value="S_TKc"/>
    <property type="match status" value="1"/>
</dbReference>
<dbReference type="Gene3D" id="1.10.510.10">
    <property type="entry name" value="Transferase(Phosphotransferase) domain 1"/>
    <property type="match status" value="1"/>
</dbReference>
<dbReference type="InterPro" id="IPR000719">
    <property type="entry name" value="Prot_kinase_dom"/>
</dbReference>
<organism evidence="16 17">
    <name type="scientific">Morella rubra</name>
    <name type="common">Chinese bayberry</name>
    <dbReference type="NCBI Taxonomy" id="262757"/>
    <lineage>
        <taxon>Eukaryota</taxon>
        <taxon>Viridiplantae</taxon>
        <taxon>Streptophyta</taxon>
        <taxon>Embryophyta</taxon>
        <taxon>Tracheophyta</taxon>
        <taxon>Spermatophyta</taxon>
        <taxon>Magnoliopsida</taxon>
        <taxon>eudicotyledons</taxon>
        <taxon>Gunneridae</taxon>
        <taxon>Pentapetalae</taxon>
        <taxon>rosids</taxon>
        <taxon>fabids</taxon>
        <taxon>Fagales</taxon>
        <taxon>Myricaceae</taxon>
        <taxon>Morella</taxon>
    </lineage>
</organism>
<comment type="catalytic activity">
    <reaction evidence="11">
        <text>L-threonyl-[protein] + ATP = O-phospho-L-threonyl-[protein] + ADP + H(+)</text>
        <dbReference type="Rhea" id="RHEA:46608"/>
        <dbReference type="Rhea" id="RHEA-COMP:11060"/>
        <dbReference type="Rhea" id="RHEA-COMP:11605"/>
        <dbReference type="ChEBI" id="CHEBI:15378"/>
        <dbReference type="ChEBI" id="CHEBI:30013"/>
        <dbReference type="ChEBI" id="CHEBI:30616"/>
        <dbReference type="ChEBI" id="CHEBI:61977"/>
        <dbReference type="ChEBI" id="CHEBI:456216"/>
        <dbReference type="EC" id="2.7.11.1"/>
    </reaction>
</comment>
<keyword evidence="10" id="KW-0472">Membrane</keyword>
<evidence type="ECO:0000256" key="12">
    <source>
        <dbReference type="ARBA" id="ARBA00048679"/>
    </source>
</evidence>
<dbReference type="FunFam" id="3.30.200.20:FF:000415">
    <property type="entry name" value="receptor-like serine/threonine-protein kinase NCRK"/>
    <property type="match status" value="1"/>
</dbReference>
<keyword evidence="17" id="KW-1185">Reference proteome</keyword>
<keyword evidence="6" id="KW-0808">Transferase</keyword>